<evidence type="ECO:0000256" key="1">
    <source>
        <dbReference type="SAM" id="Phobius"/>
    </source>
</evidence>
<dbReference type="Proteomes" id="UP000091926">
    <property type="component" value="Chromosome"/>
</dbReference>
<accession>A0A193GDC6</accession>
<evidence type="ECO:0000313" key="2">
    <source>
        <dbReference type="EMBL" id="ANN77461.1"/>
    </source>
</evidence>
<dbReference type="EMBL" id="CP016172">
    <property type="protein sequence ID" value="ANN77461.1"/>
    <property type="molecule type" value="Genomic_DNA"/>
</dbReference>
<proteinExistence type="predicted"/>
<dbReference type="STRING" id="463014.BAU07_10425"/>
<dbReference type="OrthoDB" id="5569566at2"/>
<name>A0A193GDC6_9BORD</name>
<protein>
    <submittedName>
        <fullName evidence="2">Uncharacterized protein</fullName>
    </submittedName>
</protein>
<organism evidence="2 3">
    <name type="scientific">Bordetella flabilis</name>
    <dbReference type="NCBI Taxonomy" id="463014"/>
    <lineage>
        <taxon>Bacteria</taxon>
        <taxon>Pseudomonadati</taxon>
        <taxon>Pseudomonadota</taxon>
        <taxon>Betaproteobacteria</taxon>
        <taxon>Burkholderiales</taxon>
        <taxon>Alcaligenaceae</taxon>
        <taxon>Bordetella</taxon>
    </lineage>
</organism>
<keyword evidence="3" id="KW-1185">Reference proteome</keyword>
<keyword evidence="1" id="KW-1133">Transmembrane helix</keyword>
<feature type="transmembrane region" description="Helical" evidence="1">
    <location>
        <begin position="80"/>
        <end position="101"/>
    </location>
</feature>
<dbReference type="KEGG" id="bfz:BAU07_10425"/>
<feature type="transmembrane region" description="Helical" evidence="1">
    <location>
        <begin position="44"/>
        <end position="68"/>
    </location>
</feature>
<keyword evidence="1" id="KW-0812">Transmembrane</keyword>
<keyword evidence="1" id="KW-0472">Membrane</keyword>
<dbReference type="AlphaFoldDB" id="A0A193GDC6"/>
<reference evidence="2 3" key="1">
    <citation type="submission" date="2016-06" db="EMBL/GenBank/DDBJ databases">
        <title>Complete genome sequences of Bordetella bronchialis and Bordetella flabilis.</title>
        <authorList>
            <person name="LiPuma J.J."/>
            <person name="Spilker T."/>
        </authorList>
    </citation>
    <scope>NUCLEOTIDE SEQUENCE [LARGE SCALE GENOMIC DNA]</scope>
    <source>
        <strain evidence="2 3">AU10664</strain>
    </source>
</reference>
<sequence length="113" mass="11972">MAAGFFSAFLVTLAGPLIWAAHFLVAYSVNGVICARPAWQADWLGMAVSSWIICAGSGLALVGMALVLHRNRKRLPALGNPRFLPGLATALTLLSSLAVIWQTVPALMLPACR</sequence>
<dbReference type="RefSeq" id="WP_066657065.1">
    <property type="nucleotide sequence ID" value="NZ_CBCSCL010000039.1"/>
</dbReference>
<gene>
    <name evidence="2" type="ORF">BAU07_10425</name>
</gene>
<evidence type="ECO:0000313" key="3">
    <source>
        <dbReference type="Proteomes" id="UP000091926"/>
    </source>
</evidence>